<feature type="transmembrane region" description="Helical" evidence="10">
    <location>
        <begin position="509"/>
        <end position="529"/>
    </location>
</feature>
<keyword evidence="6 10" id="KW-1133">Transmembrane helix</keyword>
<dbReference type="PANTHER" id="PTHR32024:SF2">
    <property type="entry name" value="TRK SYSTEM POTASSIUM UPTAKE PROTEIN TRKG-RELATED"/>
    <property type="match status" value="1"/>
</dbReference>
<evidence type="ECO:0000256" key="5">
    <source>
        <dbReference type="ARBA" id="ARBA00022692"/>
    </source>
</evidence>
<keyword evidence="4" id="KW-1003">Cell membrane</keyword>
<feature type="transmembrane region" description="Helical" evidence="10">
    <location>
        <begin position="108"/>
        <end position="129"/>
    </location>
</feature>
<dbReference type="Proteomes" id="UP001501072">
    <property type="component" value="Unassembled WGS sequence"/>
</dbReference>
<keyword evidence="8 10" id="KW-0472">Membrane</keyword>
<keyword evidence="5 10" id="KW-0812">Transmembrane</keyword>
<comment type="similarity">
    <text evidence="2">Belongs to the TrkH potassium transport family.</text>
</comment>
<keyword evidence="3" id="KW-0813">Transport</keyword>
<dbReference type="EMBL" id="BAAAHU010000029">
    <property type="protein sequence ID" value="GAA1011133.1"/>
    <property type="molecule type" value="Genomic_DNA"/>
</dbReference>
<keyword evidence="7" id="KW-0406">Ion transport</keyword>
<evidence type="ECO:0000256" key="7">
    <source>
        <dbReference type="ARBA" id="ARBA00023065"/>
    </source>
</evidence>
<gene>
    <name evidence="11" type="ORF">GCM10009564_31200</name>
</gene>
<evidence type="ECO:0000256" key="6">
    <source>
        <dbReference type="ARBA" id="ARBA00022989"/>
    </source>
</evidence>
<feature type="transmembrane region" description="Helical" evidence="10">
    <location>
        <begin position="228"/>
        <end position="248"/>
    </location>
</feature>
<proteinExistence type="inferred from homology"/>
<keyword evidence="12" id="KW-1185">Reference proteome</keyword>
<evidence type="ECO:0000256" key="8">
    <source>
        <dbReference type="ARBA" id="ARBA00023136"/>
    </source>
</evidence>
<feature type="transmembrane region" description="Helical" evidence="10">
    <location>
        <begin position="320"/>
        <end position="340"/>
    </location>
</feature>
<feature type="transmembrane region" description="Helical" evidence="10">
    <location>
        <begin position="78"/>
        <end position="96"/>
    </location>
</feature>
<protein>
    <submittedName>
        <fullName evidence="11">TrkH family potassium uptake protein</fullName>
    </submittedName>
</protein>
<dbReference type="InterPro" id="IPR003445">
    <property type="entry name" value="Cat_transpt"/>
</dbReference>
<dbReference type="Pfam" id="PF02386">
    <property type="entry name" value="TrkH"/>
    <property type="match status" value="1"/>
</dbReference>
<name>A0ABN1T092_9ACTN</name>
<feature type="region of interest" description="Disordered" evidence="9">
    <location>
        <begin position="1"/>
        <end position="25"/>
    </location>
</feature>
<organism evidence="11 12">
    <name type="scientific">Streptomyces thermogriseus</name>
    <dbReference type="NCBI Taxonomy" id="75292"/>
    <lineage>
        <taxon>Bacteria</taxon>
        <taxon>Bacillati</taxon>
        <taxon>Actinomycetota</taxon>
        <taxon>Actinomycetes</taxon>
        <taxon>Kitasatosporales</taxon>
        <taxon>Streptomycetaceae</taxon>
        <taxon>Streptomyces</taxon>
    </lineage>
</organism>
<evidence type="ECO:0000256" key="10">
    <source>
        <dbReference type="SAM" id="Phobius"/>
    </source>
</evidence>
<sequence>MTPSRLPPCPRRRSPHGRTGWTGRTGRLGRVGRIGRAVRIGVDVRTALGVVGTLLAWFALAFVAPAAVALAAGESPRPFLVTGLAAAATGLALKRLTGRRPPLGLREGFLVVVAVWLLVPAFGALPFVLGRVPQLARPVDAYFEAMSGFTATGATVLTDVNALGPGMLFWRQFTHWLGGLGVIVLALAVLPRLRIGGRELLRSELPGPVELESLGATIRETARRLWKVYLAVTAIGVVTLAALGWSGLDRRMDLFQAFSYATSAVSLGGFTPQNDSARGLAPVTQWVLCGLMAVAGVNLLRLYRLAVLRQIRAVARDEELRLYLVLLAVGTSALAAELFADGTVDGAGGIRHAAFQAVSVMTTTGFATLDWSAWGTLAALTLLALMFVGASAESASGSIKVVRHLTLLRFARHGLEQAVHPDAVVPVRVSGRVVEGPALRSVLVFVLLYLAAFGLGTLGLALDAGEDAAGAGAFTALGAAASCLGNVGPAFGAAGPFGSYASFGELSKAILTALMFLGRIELVPLVVLLRRGYWRA</sequence>
<feature type="transmembrane region" description="Helical" evidence="10">
    <location>
        <begin position="442"/>
        <end position="462"/>
    </location>
</feature>
<dbReference type="PANTHER" id="PTHR32024">
    <property type="entry name" value="TRK SYSTEM POTASSIUM UPTAKE PROTEIN TRKG-RELATED"/>
    <property type="match status" value="1"/>
</dbReference>
<reference evidence="11 12" key="1">
    <citation type="journal article" date="2019" name="Int. J. Syst. Evol. Microbiol.">
        <title>The Global Catalogue of Microorganisms (GCM) 10K type strain sequencing project: providing services to taxonomists for standard genome sequencing and annotation.</title>
        <authorList>
            <consortium name="The Broad Institute Genomics Platform"/>
            <consortium name="The Broad Institute Genome Sequencing Center for Infectious Disease"/>
            <person name="Wu L."/>
            <person name="Ma J."/>
        </authorList>
    </citation>
    <scope>NUCLEOTIDE SEQUENCE [LARGE SCALE GENOMIC DNA]</scope>
    <source>
        <strain evidence="11 12">JCM 11269</strain>
    </source>
</reference>
<evidence type="ECO:0000256" key="9">
    <source>
        <dbReference type="SAM" id="MobiDB-lite"/>
    </source>
</evidence>
<evidence type="ECO:0000256" key="4">
    <source>
        <dbReference type="ARBA" id="ARBA00022475"/>
    </source>
</evidence>
<feature type="transmembrane region" description="Helical" evidence="10">
    <location>
        <begin position="371"/>
        <end position="390"/>
    </location>
</feature>
<evidence type="ECO:0000313" key="12">
    <source>
        <dbReference type="Proteomes" id="UP001501072"/>
    </source>
</evidence>
<feature type="transmembrane region" description="Helical" evidence="10">
    <location>
        <begin position="283"/>
        <end position="300"/>
    </location>
</feature>
<evidence type="ECO:0000256" key="1">
    <source>
        <dbReference type="ARBA" id="ARBA00004651"/>
    </source>
</evidence>
<feature type="transmembrane region" description="Helical" evidence="10">
    <location>
        <begin position="173"/>
        <end position="193"/>
    </location>
</feature>
<accession>A0ABN1T092</accession>
<feature type="transmembrane region" description="Helical" evidence="10">
    <location>
        <begin position="46"/>
        <end position="72"/>
    </location>
</feature>
<evidence type="ECO:0000256" key="3">
    <source>
        <dbReference type="ARBA" id="ARBA00022448"/>
    </source>
</evidence>
<comment type="caution">
    <text evidence="11">The sequence shown here is derived from an EMBL/GenBank/DDBJ whole genome shotgun (WGS) entry which is preliminary data.</text>
</comment>
<comment type="subcellular location">
    <subcellularLocation>
        <location evidence="1">Cell membrane</location>
        <topology evidence="1">Multi-pass membrane protein</topology>
    </subcellularLocation>
</comment>
<evidence type="ECO:0000256" key="2">
    <source>
        <dbReference type="ARBA" id="ARBA00009137"/>
    </source>
</evidence>
<evidence type="ECO:0000313" key="11">
    <source>
        <dbReference type="EMBL" id="GAA1011133.1"/>
    </source>
</evidence>